<dbReference type="OrthoDB" id="182039at2"/>
<dbReference type="SUPFAM" id="SSF75304">
    <property type="entry name" value="Amidase signature (AS) enzymes"/>
    <property type="match status" value="1"/>
</dbReference>
<reference evidence="2 3" key="1">
    <citation type="submission" date="2019-09" db="EMBL/GenBank/DDBJ databases">
        <title>Phylogeny of genus Pseudoclavibacter and closely related genus.</title>
        <authorList>
            <person name="Li Y."/>
        </authorList>
    </citation>
    <scope>NUCLEOTIDE SEQUENCE [LARGE SCALE GENOMIC DNA]</scope>
    <source>
        <strain evidence="2 3">JCM 16921</strain>
    </source>
</reference>
<dbReference type="InterPro" id="IPR023631">
    <property type="entry name" value="Amidase_dom"/>
</dbReference>
<evidence type="ECO:0000313" key="2">
    <source>
        <dbReference type="EMBL" id="KAB1633758.1"/>
    </source>
</evidence>
<dbReference type="AlphaFoldDB" id="A0A7C8FVM3"/>
<evidence type="ECO:0000259" key="1">
    <source>
        <dbReference type="Pfam" id="PF01425"/>
    </source>
</evidence>
<dbReference type="PANTHER" id="PTHR46310">
    <property type="entry name" value="AMIDASE 1"/>
    <property type="match status" value="1"/>
</dbReference>
<comment type="caution">
    <text evidence="2">The sequence shown here is derived from an EMBL/GenBank/DDBJ whole genome shotgun (WGS) entry which is preliminary data.</text>
</comment>
<sequence>MGPLAGLTVAVKDLYAVAGQRIGAGNPAWLAEAAVQPRHAVAVRRLLDAGAAVRGIAQTDEFAYSIAGCNDHYGTPPNPAAPDRISGGSSSGSAAAVALGQADIGLGTDTGGSIRVPASYQGLWGVRTTHGLVDRTGLLGLAERFDTVGWLTRDPDVLARVAAVLAPDADAPVAASPIALDGLEELVAPDALSDWNRAMAALTRRLDAPVERVRVDGLADVQRAFTALQGWQAWREHGVWVAEHWSALGPAVRGRFEVASRVTRAEADAARDEVERFRVLVDGLAGDRPLLLPSASGSAPRRDADPATIDRVRRGTMRLTALAGVSGRPAISAPVLTASGLPLGLCAIGPRRSDRTLIAWAARTLSPLAPAGGGR</sequence>
<dbReference type="Proteomes" id="UP000481339">
    <property type="component" value="Unassembled WGS sequence"/>
</dbReference>
<dbReference type="Pfam" id="PF01425">
    <property type="entry name" value="Amidase"/>
    <property type="match status" value="1"/>
</dbReference>
<evidence type="ECO:0000313" key="3">
    <source>
        <dbReference type="Proteomes" id="UP000481339"/>
    </source>
</evidence>
<dbReference type="EMBL" id="WBKA01000001">
    <property type="protein sequence ID" value="KAB1633758.1"/>
    <property type="molecule type" value="Genomic_DNA"/>
</dbReference>
<dbReference type="InterPro" id="IPR036928">
    <property type="entry name" value="AS_sf"/>
</dbReference>
<accession>A0A7C8FVM3</accession>
<name>A0A7C8FVM3_9MICO</name>
<dbReference type="Gene3D" id="3.90.1300.10">
    <property type="entry name" value="Amidase signature (AS) domain"/>
    <property type="match status" value="1"/>
</dbReference>
<proteinExistence type="predicted"/>
<dbReference type="PANTHER" id="PTHR46310:SF7">
    <property type="entry name" value="AMIDASE 1"/>
    <property type="match status" value="1"/>
</dbReference>
<keyword evidence="3" id="KW-1185">Reference proteome</keyword>
<protein>
    <submittedName>
        <fullName evidence="2">Glutamyl-tRNA amidotransferase</fullName>
    </submittedName>
</protein>
<gene>
    <name evidence="2" type="ORF">F8O02_02240</name>
</gene>
<feature type="domain" description="Amidase" evidence="1">
    <location>
        <begin position="2"/>
        <end position="167"/>
    </location>
</feature>
<dbReference type="PROSITE" id="PS00571">
    <property type="entry name" value="AMIDASES"/>
    <property type="match status" value="1"/>
</dbReference>
<dbReference type="InterPro" id="IPR020556">
    <property type="entry name" value="Amidase_CS"/>
</dbReference>
<dbReference type="RefSeq" id="WP_158035595.1">
    <property type="nucleotide sequence ID" value="NZ_BAAAZV010000018.1"/>
</dbReference>
<organism evidence="2 3">
    <name type="scientific">Pseudoclavibacter caeni</name>
    <dbReference type="NCBI Taxonomy" id="908846"/>
    <lineage>
        <taxon>Bacteria</taxon>
        <taxon>Bacillati</taxon>
        <taxon>Actinomycetota</taxon>
        <taxon>Actinomycetes</taxon>
        <taxon>Micrococcales</taxon>
        <taxon>Microbacteriaceae</taxon>
        <taxon>Pseudoclavibacter</taxon>
    </lineage>
</organism>
<keyword evidence="2" id="KW-0808">Transferase</keyword>
<dbReference type="GO" id="GO:0016740">
    <property type="term" value="F:transferase activity"/>
    <property type="evidence" value="ECO:0007669"/>
    <property type="project" value="UniProtKB-KW"/>
</dbReference>